<dbReference type="STRING" id="320787.CA2015_1451"/>
<feature type="transmembrane region" description="Helical" evidence="1">
    <location>
        <begin position="160"/>
        <end position="184"/>
    </location>
</feature>
<reference evidence="3 4" key="1">
    <citation type="submission" date="2015-07" db="EMBL/GenBank/DDBJ databases">
        <authorList>
            <person name="Kim K.M."/>
        </authorList>
    </citation>
    <scope>NUCLEOTIDE SEQUENCE [LARGE SCALE GENOMIC DNA]</scope>
    <source>
        <strain evidence="3 4">KCTC 12363</strain>
    </source>
</reference>
<feature type="domain" description="DUF1206" evidence="2">
    <location>
        <begin position="117"/>
        <end position="184"/>
    </location>
</feature>
<organism evidence="3 4">
    <name type="scientific">Cyclobacterium amurskyense</name>
    <dbReference type="NCBI Taxonomy" id="320787"/>
    <lineage>
        <taxon>Bacteria</taxon>
        <taxon>Pseudomonadati</taxon>
        <taxon>Bacteroidota</taxon>
        <taxon>Cytophagia</taxon>
        <taxon>Cytophagales</taxon>
        <taxon>Cyclobacteriaceae</taxon>
        <taxon>Cyclobacterium</taxon>
    </lineage>
</organism>
<feature type="domain" description="DUF1206" evidence="2">
    <location>
        <begin position="211"/>
        <end position="276"/>
    </location>
</feature>
<feature type="transmembrane region" description="Helical" evidence="1">
    <location>
        <begin position="213"/>
        <end position="233"/>
    </location>
</feature>
<keyword evidence="1" id="KW-0812">Transmembrane</keyword>
<feature type="transmembrane region" description="Helical" evidence="1">
    <location>
        <begin position="74"/>
        <end position="96"/>
    </location>
</feature>
<proteinExistence type="predicted"/>
<dbReference type="EMBL" id="CP012040">
    <property type="protein sequence ID" value="AKP50890.1"/>
    <property type="molecule type" value="Genomic_DNA"/>
</dbReference>
<evidence type="ECO:0000259" key="2">
    <source>
        <dbReference type="Pfam" id="PF06724"/>
    </source>
</evidence>
<sequence>MASYLAFSEYINLYMEKSDLNPSKKKKKMIARLGIGTKGVVYLLIGGLTAWAALGSGGKKTGSKGAFQFLLGQPFGQVMLWLVVIGLAGYVFWRMYQTFMDPEDNGLDRKGLRRRLSYFSSGFFYLFIIYSAVQLLIGAGGGGSGGGKESMIQKLLNQEYGRWMVAAVALIFLGKAIYQMFIAYSGNFKIKIKEAGMNNKTQQLMIYSGRVGYTARGLVVGIIAYLTVRAAITYDASKSGGTEDAFNFIQDEFGAIVLGIIAFGMLAYGLFIMIKASEHKMNF</sequence>
<feature type="transmembrane region" description="Helical" evidence="1">
    <location>
        <begin position="116"/>
        <end position="140"/>
    </location>
</feature>
<dbReference type="Pfam" id="PF06724">
    <property type="entry name" value="DUF1206"/>
    <property type="match status" value="3"/>
</dbReference>
<evidence type="ECO:0000256" key="1">
    <source>
        <dbReference type="SAM" id="Phobius"/>
    </source>
</evidence>
<dbReference type="Proteomes" id="UP000036520">
    <property type="component" value="Chromosome"/>
</dbReference>
<dbReference type="AlphaFoldDB" id="A0A0H4PCM5"/>
<gene>
    <name evidence="3" type="ORF">CA2015_1451</name>
</gene>
<keyword evidence="1" id="KW-1133">Transmembrane helix</keyword>
<feature type="transmembrane region" description="Helical" evidence="1">
    <location>
        <begin position="33"/>
        <end position="54"/>
    </location>
</feature>
<keyword evidence="1" id="KW-0472">Membrane</keyword>
<feature type="domain" description="DUF1206" evidence="2">
    <location>
        <begin position="33"/>
        <end position="100"/>
    </location>
</feature>
<accession>A0A0H4PCM5</accession>
<dbReference type="KEGG" id="camu:CA2015_1451"/>
<feature type="transmembrane region" description="Helical" evidence="1">
    <location>
        <begin position="253"/>
        <end position="274"/>
    </location>
</feature>
<evidence type="ECO:0000313" key="4">
    <source>
        <dbReference type="Proteomes" id="UP000036520"/>
    </source>
</evidence>
<name>A0A0H4PCM5_9BACT</name>
<evidence type="ECO:0000313" key="3">
    <source>
        <dbReference type="EMBL" id="AKP50890.1"/>
    </source>
</evidence>
<protein>
    <recommendedName>
        <fullName evidence="2">DUF1206 domain-containing protein</fullName>
    </recommendedName>
</protein>
<dbReference type="InterPro" id="IPR009597">
    <property type="entry name" value="DUF1206"/>
</dbReference>
<keyword evidence="4" id="KW-1185">Reference proteome</keyword>